<dbReference type="Pfam" id="PF01266">
    <property type="entry name" value="DAO"/>
    <property type="match status" value="1"/>
</dbReference>
<comment type="similarity">
    <text evidence="5">Belongs to the L2HGDH family.</text>
</comment>
<comment type="caution">
    <text evidence="7">The sequence shown here is derived from an EMBL/GenBank/DDBJ whole genome shotgun (WGS) entry which is preliminary data.</text>
</comment>
<sequence length="404" mass="44768">MNSIYDYIIVGGGIVGVSTAWQLQQAHPDKSILLVEKECGFAQHQTGHNSGVIHAGVYYAPGSLKADFCKRGVERTIAFCSQHDIPVENCGKLLVATNEQEVERMNALYQRCHDNDIDVDLLDQAQLKLAEPNITGLGAIYVKTTSIVDYKKVTEVMAQEFVEAGGKLSLGTEVIMADEQEDEVQLTCKVDGQTLQLNSRFLITCSGLMADRMTSMLGIETDFQIVPYRGEYYQLDAKHNQVVNHLIYPIPDPELPFLGVHLTRMIDGSVTVGPNAVQGWKREGYGKLNFSFKDTWQMLSFAGFWKVTANNLKTGLVEFKNSWWKPGYLKLVNKYCPSITVSDFKPYPAGIRAQAVLKDGTLVHDFLFAESPRSLHVCNAPSPAATSAMPIGEYICGKVLKKTS</sequence>
<keyword evidence="4 7" id="KW-0560">Oxidoreductase</keyword>
<dbReference type="EMBL" id="JBGOOW010000001">
    <property type="protein sequence ID" value="MEZ8179411.1"/>
    <property type="molecule type" value="Genomic_DNA"/>
</dbReference>
<feature type="domain" description="FAD dependent oxidoreductase" evidence="6">
    <location>
        <begin position="6"/>
        <end position="395"/>
    </location>
</feature>
<accession>A0ABV4LLT5</accession>
<keyword evidence="3" id="KW-0274">FAD</keyword>
<dbReference type="GO" id="GO:0016491">
    <property type="term" value="F:oxidoreductase activity"/>
    <property type="evidence" value="ECO:0007669"/>
    <property type="project" value="UniProtKB-KW"/>
</dbReference>
<comment type="cofactor">
    <cofactor evidence="1">
        <name>FAD</name>
        <dbReference type="ChEBI" id="CHEBI:57692"/>
    </cofactor>
</comment>
<dbReference type="PANTHER" id="PTHR43104:SF2">
    <property type="entry name" value="L-2-HYDROXYGLUTARATE DEHYDROGENASE, MITOCHONDRIAL"/>
    <property type="match status" value="1"/>
</dbReference>
<evidence type="ECO:0000256" key="2">
    <source>
        <dbReference type="ARBA" id="ARBA00022630"/>
    </source>
</evidence>
<name>A0ABV4LLT5_VIBSP</name>
<dbReference type="RefSeq" id="WP_371690485.1">
    <property type="nucleotide sequence ID" value="NZ_JBGONW010000002.1"/>
</dbReference>
<evidence type="ECO:0000256" key="5">
    <source>
        <dbReference type="ARBA" id="ARBA00037941"/>
    </source>
</evidence>
<reference evidence="7 8" key="1">
    <citation type="submission" date="2024-06" db="EMBL/GenBank/DDBJ databases">
        <authorList>
            <person name="Steensen K."/>
            <person name="Seneca J."/>
            <person name="Bartlau N."/>
            <person name="Yu A.X."/>
            <person name="Polz M.F."/>
        </authorList>
    </citation>
    <scope>NUCLEOTIDE SEQUENCE [LARGE SCALE GENOMIC DNA]</scope>
    <source>
        <strain evidence="7 8">1F145</strain>
    </source>
</reference>
<gene>
    <name evidence="7" type="primary">lhgO</name>
    <name evidence="7" type="ORF">ACED33_01850</name>
</gene>
<dbReference type="NCBIfam" id="NF008726">
    <property type="entry name" value="PRK11728.1"/>
    <property type="match status" value="1"/>
</dbReference>
<protein>
    <submittedName>
        <fullName evidence="7">L-2-hydroxyglutarate oxidase</fullName>
        <ecNumber evidence="7">1.1.3.-</ecNumber>
    </submittedName>
</protein>
<evidence type="ECO:0000256" key="1">
    <source>
        <dbReference type="ARBA" id="ARBA00001974"/>
    </source>
</evidence>
<proteinExistence type="inferred from homology"/>
<evidence type="ECO:0000256" key="4">
    <source>
        <dbReference type="ARBA" id="ARBA00023002"/>
    </source>
</evidence>
<organism evidence="7 8">
    <name type="scientific">Vibrio splendidus</name>
    <dbReference type="NCBI Taxonomy" id="29497"/>
    <lineage>
        <taxon>Bacteria</taxon>
        <taxon>Pseudomonadati</taxon>
        <taxon>Pseudomonadota</taxon>
        <taxon>Gammaproteobacteria</taxon>
        <taxon>Vibrionales</taxon>
        <taxon>Vibrionaceae</taxon>
        <taxon>Vibrio</taxon>
    </lineage>
</organism>
<dbReference type="SUPFAM" id="SSF51905">
    <property type="entry name" value="FAD/NAD(P)-binding domain"/>
    <property type="match status" value="1"/>
</dbReference>
<dbReference type="InterPro" id="IPR036188">
    <property type="entry name" value="FAD/NAD-bd_sf"/>
</dbReference>
<dbReference type="InterPro" id="IPR006076">
    <property type="entry name" value="FAD-dep_OxRdtase"/>
</dbReference>
<evidence type="ECO:0000259" key="6">
    <source>
        <dbReference type="Pfam" id="PF01266"/>
    </source>
</evidence>
<dbReference type="Gene3D" id="3.30.9.10">
    <property type="entry name" value="D-Amino Acid Oxidase, subunit A, domain 2"/>
    <property type="match status" value="1"/>
</dbReference>
<keyword evidence="8" id="KW-1185">Reference proteome</keyword>
<keyword evidence="2" id="KW-0285">Flavoprotein</keyword>
<evidence type="ECO:0000313" key="7">
    <source>
        <dbReference type="EMBL" id="MEZ8179411.1"/>
    </source>
</evidence>
<dbReference type="PANTHER" id="PTHR43104">
    <property type="entry name" value="L-2-HYDROXYGLUTARATE DEHYDROGENASE, MITOCHONDRIAL"/>
    <property type="match status" value="1"/>
</dbReference>
<evidence type="ECO:0000256" key="3">
    <source>
        <dbReference type="ARBA" id="ARBA00022827"/>
    </source>
</evidence>
<dbReference type="Gene3D" id="3.50.50.60">
    <property type="entry name" value="FAD/NAD(P)-binding domain"/>
    <property type="match status" value="1"/>
</dbReference>
<dbReference type="EC" id="1.1.3.-" evidence="7"/>
<evidence type="ECO:0000313" key="8">
    <source>
        <dbReference type="Proteomes" id="UP001569200"/>
    </source>
</evidence>
<dbReference type="Proteomes" id="UP001569200">
    <property type="component" value="Unassembled WGS sequence"/>
</dbReference>